<reference evidence="1 2" key="1">
    <citation type="journal article" date="2008" name="PLoS Genet.">
        <title>Genomic islands in the pathogenic filamentous fungus Aspergillus fumigatus.</title>
        <authorList>
            <person name="Fedorova N.D."/>
            <person name="Khaldi N."/>
            <person name="Joardar V.S."/>
            <person name="Maiti R."/>
            <person name="Amedeo P."/>
            <person name="Anderson M.J."/>
            <person name="Crabtree J."/>
            <person name="Silva J.C."/>
            <person name="Badger J.H."/>
            <person name="Albarraq A."/>
            <person name="Angiuoli S."/>
            <person name="Bussey H."/>
            <person name="Bowyer P."/>
            <person name="Cotty P.J."/>
            <person name="Dyer P.S."/>
            <person name="Egan A."/>
            <person name="Galens K."/>
            <person name="Fraser-Liggett C.M."/>
            <person name="Haas B.J."/>
            <person name="Inman J.M."/>
            <person name="Kent R."/>
            <person name="Lemieux S."/>
            <person name="Malavazi I."/>
            <person name="Orvis J."/>
            <person name="Roemer T."/>
            <person name="Ronning C.M."/>
            <person name="Sundaram J.P."/>
            <person name="Sutton G."/>
            <person name="Turner G."/>
            <person name="Venter J.C."/>
            <person name="White O.R."/>
            <person name="Whitty B.R."/>
            <person name="Youngman P."/>
            <person name="Wolfe K.H."/>
            <person name="Goldman G.H."/>
            <person name="Wortman J.R."/>
            <person name="Jiang B."/>
            <person name="Denning D.W."/>
            <person name="Nierman W.C."/>
        </authorList>
    </citation>
    <scope>NUCLEOTIDE SEQUENCE [LARGE SCALE GENOMIC DNA]</scope>
    <source>
        <strain evidence="2">CBS 144.89 / FGSC A1163 / CEA10</strain>
    </source>
</reference>
<dbReference type="VEuPathDB" id="FungiDB:AFUB_065960"/>
<name>B0Y679_ASPFC</name>
<evidence type="ECO:0000313" key="1">
    <source>
        <dbReference type="EMBL" id="EDP50264.1"/>
    </source>
</evidence>
<sequence>MLQGEYEGNVELREDLPKGIVLRLVVEEVCFAIRPGMLKKTQHNAVEAKILDAQVKLLASLNRIMHLQAGKSSQEVSVLLDLLCDPVVRHSRCLRLGLVRNALSPGDSQGDHCTSNAMFVG</sequence>
<dbReference type="EMBL" id="DS499598">
    <property type="protein sequence ID" value="EDP50264.1"/>
    <property type="molecule type" value="Genomic_DNA"/>
</dbReference>
<dbReference type="HOGENOM" id="CLU_2037527_0_0_1"/>
<keyword evidence="2" id="KW-1185">Reference proteome</keyword>
<gene>
    <name evidence="1" type="ORF">AFUB_065960</name>
</gene>
<dbReference type="Proteomes" id="UP000001699">
    <property type="component" value="Unassembled WGS sequence"/>
</dbReference>
<organism evidence="1 2">
    <name type="scientific">Aspergillus fumigatus (strain CBS 144.89 / FGSC A1163 / CEA10)</name>
    <name type="common">Neosartorya fumigata</name>
    <dbReference type="NCBI Taxonomy" id="451804"/>
    <lineage>
        <taxon>Eukaryota</taxon>
        <taxon>Fungi</taxon>
        <taxon>Dikarya</taxon>
        <taxon>Ascomycota</taxon>
        <taxon>Pezizomycotina</taxon>
        <taxon>Eurotiomycetes</taxon>
        <taxon>Eurotiomycetidae</taxon>
        <taxon>Eurotiales</taxon>
        <taxon>Aspergillaceae</taxon>
        <taxon>Aspergillus</taxon>
        <taxon>Aspergillus subgen. Fumigati</taxon>
    </lineage>
</organism>
<accession>B0Y679</accession>
<proteinExistence type="predicted"/>
<evidence type="ECO:0000313" key="2">
    <source>
        <dbReference type="Proteomes" id="UP000001699"/>
    </source>
</evidence>
<protein>
    <submittedName>
        <fullName evidence="1">Uncharacterized protein</fullName>
    </submittedName>
</protein>
<dbReference type="AlphaFoldDB" id="B0Y679"/>